<gene>
    <name evidence="2" type="ORF">GCM10022281_18630</name>
</gene>
<keyword evidence="1" id="KW-0812">Transmembrane</keyword>
<protein>
    <recommendedName>
        <fullName evidence="4">Anti-sigma factor</fullName>
    </recommendedName>
</protein>
<feature type="transmembrane region" description="Helical" evidence="1">
    <location>
        <begin position="87"/>
        <end position="108"/>
    </location>
</feature>
<dbReference type="RefSeq" id="WP_344696808.1">
    <property type="nucleotide sequence ID" value="NZ_BAABBR010000001.1"/>
</dbReference>
<keyword evidence="1" id="KW-0472">Membrane</keyword>
<keyword evidence="1" id="KW-1133">Transmembrane helix</keyword>
<organism evidence="2 3">
    <name type="scientific">Sphingomonas rosea</name>
    <dbReference type="NCBI Taxonomy" id="335605"/>
    <lineage>
        <taxon>Bacteria</taxon>
        <taxon>Pseudomonadati</taxon>
        <taxon>Pseudomonadota</taxon>
        <taxon>Alphaproteobacteria</taxon>
        <taxon>Sphingomonadales</taxon>
        <taxon>Sphingomonadaceae</taxon>
        <taxon>Sphingomonas</taxon>
    </lineage>
</organism>
<dbReference type="EMBL" id="BAABBR010000001">
    <property type="protein sequence ID" value="GAA4038151.1"/>
    <property type="molecule type" value="Genomic_DNA"/>
</dbReference>
<evidence type="ECO:0000256" key="1">
    <source>
        <dbReference type="SAM" id="Phobius"/>
    </source>
</evidence>
<proteinExistence type="predicted"/>
<sequence>MTDDPDFYAWLDGELAEPQASAMAAKVAADPDLSAFAAEHRALGQRLSAAFAPIVDAPVPDALRAAATPSADVIDFAAARARKTRRWTVTGLAMAASLALGLTLGVAMPRGGSGSFETRDGRLAAAGTLDHALDTQLASAGEQSGVRIGLTFKDESGRYCRSFSSGAQSGLACRKGGDWAIEGLVAGQSGRGDYRMAAGPDPALGALIDARIAGDPLDPAGEARLVEGGWKN</sequence>
<evidence type="ECO:0000313" key="3">
    <source>
        <dbReference type="Proteomes" id="UP001424459"/>
    </source>
</evidence>
<evidence type="ECO:0008006" key="4">
    <source>
        <dbReference type="Google" id="ProtNLM"/>
    </source>
</evidence>
<evidence type="ECO:0000313" key="2">
    <source>
        <dbReference type="EMBL" id="GAA4038151.1"/>
    </source>
</evidence>
<reference evidence="3" key="1">
    <citation type="journal article" date="2019" name="Int. J. Syst. Evol. Microbiol.">
        <title>The Global Catalogue of Microorganisms (GCM) 10K type strain sequencing project: providing services to taxonomists for standard genome sequencing and annotation.</title>
        <authorList>
            <consortium name="The Broad Institute Genomics Platform"/>
            <consortium name="The Broad Institute Genome Sequencing Center for Infectious Disease"/>
            <person name="Wu L."/>
            <person name="Ma J."/>
        </authorList>
    </citation>
    <scope>NUCLEOTIDE SEQUENCE [LARGE SCALE GENOMIC DNA]</scope>
    <source>
        <strain evidence="3">JCM 17564</strain>
    </source>
</reference>
<keyword evidence="3" id="KW-1185">Reference proteome</keyword>
<name>A0ABP7U8Y3_9SPHN</name>
<dbReference type="Proteomes" id="UP001424459">
    <property type="component" value="Unassembled WGS sequence"/>
</dbReference>
<comment type="caution">
    <text evidence="2">The sequence shown here is derived from an EMBL/GenBank/DDBJ whole genome shotgun (WGS) entry which is preliminary data.</text>
</comment>
<accession>A0ABP7U8Y3</accession>